<name>A0A0F3IE68_9GAMM</name>
<feature type="region of interest" description="Disordered" evidence="1">
    <location>
        <begin position="1"/>
        <end position="20"/>
    </location>
</feature>
<feature type="domain" description="DUF4142" evidence="2">
    <location>
        <begin position="27"/>
        <end position="60"/>
    </location>
</feature>
<comment type="caution">
    <text evidence="3">The sequence shown here is derived from an EMBL/GenBank/DDBJ whole genome shotgun (WGS) entry which is preliminary data.</text>
</comment>
<dbReference type="EMBL" id="LAJX01000356">
    <property type="protein sequence ID" value="KJV04977.1"/>
    <property type="molecule type" value="Genomic_DNA"/>
</dbReference>
<dbReference type="PANTHER" id="PTHR38593:SF1">
    <property type="entry name" value="BLR2558 PROTEIN"/>
    <property type="match status" value="1"/>
</dbReference>
<reference evidence="3 4" key="2">
    <citation type="journal article" date="2016" name="Microb. Ecol.">
        <title>Genome Characteristics of a Novel Type I Methanotroph (Sn10-6) Isolated from a Flooded Indian Rice Field.</title>
        <authorList>
            <person name="Rahalkar M.C."/>
            <person name="Pandit P.S."/>
            <person name="Dhakephalkar P.K."/>
            <person name="Pore S."/>
            <person name="Arora P."/>
            <person name="Kapse N."/>
        </authorList>
    </citation>
    <scope>NUCLEOTIDE SEQUENCE [LARGE SCALE GENOMIC DNA]</scope>
    <source>
        <strain evidence="3 4">Sn10-6</strain>
    </source>
</reference>
<organism evidence="3 4">
    <name type="scientific">Methylocucumis oryzae</name>
    <dbReference type="NCBI Taxonomy" id="1632867"/>
    <lineage>
        <taxon>Bacteria</taxon>
        <taxon>Pseudomonadati</taxon>
        <taxon>Pseudomonadota</taxon>
        <taxon>Gammaproteobacteria</taxon>
        <taxon>Methylococcales</taxon>
        <taxon>Methylococcaceae</taxon>
        <taxon>Methylocucumis</taxon>
    </lineage>
</organism>
<protein>
    <recommendedName>
        <fullName evidence="2">DUF4142 domain-containing protein</fullName>
    </recommendedName>
</protein>
<dbReference type="Gene3D" id="1.20.1260.10">
    <property type="match status" value="1"/>
</dbReference>
<proteinExistence type="predicted"/>
<dbReference type="PANTHER" id="PTHR38593">
    <property type="entry name" value="BLR2558 PROTEIN"/>
    <property type="match status" value="1"/>
</dbReference>
<sequence>MADNPNMTEEQTGTGTAANGSVTSVSTATFVNDLAVSDMFEIESSRLAVRKAKSADVKRFCPIDDRCTYGIVREIEGSGRSGSQPYTMPTALPADKKTIMDQLNAATGEEFDRAYIDAQVSAHRQALRLLQDFSARGSDVDIRALATELVTPVSSHLDMAQTLQKSQGPASQ</sequence>
<dbReference type="Pfam" id="PF13628">
    <property type="entry name" value="DUF4142"/>
    <property type="match status" value="2"/>
</dbReference>
<dbReference type="AlphaFoldDB" id="A0A0F3IE68"/>
<evidence type="ECO:0000256" key="1">
    <source>
        <dbReference type="SAM" id="MobiDB-lite"/>
    </source>
</evidence>
<gene>
    <name evidence="3" type="ORF">VZ94_21500</name>
</gene>
<dbReference type="Proteomes" id="UP000033684">
    <property type="component" value="Unassembled WGS sequence"/>
</dbReference>
<reference evidence="4" key="1">
    <citation type="submission" date="2015-03" db="EMBL/GenBank/DDBJ databases">
        <title>Draft genome sequence of a novel methanotroph (Sn10-6) isolated from flooded ricefield rhizosphere in India.</title>
        <authorList>
            <person name="Pandit P.S."/>
            <person name="Pore S.D."/>
            <person name="Arora P."/>
            <person name="Kapse N.G."/>
            <person name="Dhakephalkar P.K."/>
            <person name="Rahalkar M.C."/>
        </authorList>
    </citation>
    <scope>NUCLEOTIDE SEQUENCE [LARGE SCALE GENOMIC DNA]</scope>
    <source>
        <strain evidence="4">Sn10-6</strain>
    </source>
</reference>
<dbReference type="InterPro" id="IPR025419">
    <property type="entry name" value="DUF4142"/>
</dbReference>
<dbReference type="InterPro" id="IPR012347">
    <property type="entry name" value="Ferritin-like"/>
</dbReference>
<feature type="domain" description="DUF4142" evidence="2">
    <location>
        <begin position="86"/>
        <end position="163"/>
    </location>
</feature>
<evidence type="ECO:0000259" key="2">
    <source>
        <dbReference type="Pfam" id="PF13628"/>
    </source>
</evidence>
<evidence type="ECO:0000313" key="4">
    <source>
        <dbReference type="Proteomes" id="UP000033684"/>
    </source>
</evidence>
<accession>A0A0F3IE68</accession>
<keyword evidence="4" id="KW-1185">Reference proteome</keyword>
<evidence type="ECO:0000313" key="3">
    <source>
        <dbReference type="EMBL" id="KJV04977.1"/>
    </source>
</evidence>